<name>A0AAD9W2F6_PHOAM</name>
<dbReference type="EC" id="5.2.1.8" evidence="6"/>
<dbReference type="InterPro" id="IPR046357">
    <property type="entry name" value="PPIase_dom_sf"/>
</dbReference>
<dbReference type="GO" id="GO:0003755">
    <property type="term" value="F:peptidyl-prolyl cis-trans isomerase activity"/>
    <property type="evidence" value="ECO:0007669"/>
    <property type="project" value="UniProtKB-UniRule"/>
</dbReference>
<comment type="similarity">
    <text evidence="2">Belongs to the PpiC/parvulin rotamase family. PIN4 subfamily.</text>
</comment>
<evidence type="ECO:0000256" key="6">
    <source>
        <dbReference type="RuleBase" id="RU363014"/>
    </source>
</evidence>
<feature type="compositionally biased region" description="Basic and acidic residues" evidence="7">
    <location>
        <begin position="9"/>
        <end position="19"/>
    </location>
</feature>
<keyword evidence="3 5" id="KW-0697">Rotamase</keyword>
<dbReference type="Gene3D" id="3.10.50.40">
    <property type="match status" value="1"/>
</dbReference>
<evidence type="ECO:0000256" key="1">
    <source>
        <dbReference type="ARBA" id="ARBA00000971"/>
    </source>
</evidence>
<evidence type="ECO:0000313" key="9">
    <source>
        <dbReference type="EMBL" id="KAK2605034.1"/>
    </source>
</evidence>
<dbReference type="PANTHER" id="PTHR45995">
    <property type="match status" value="1"/>
</dbReference>
<comment type="caution">
    <text evidence="9">The sequence shown here is derived from an EMBL/GenBank/DDBJ whole genome shotgun (WGS) entry which is preliminary data.</text>
</comment>
<dbReference type="InterPro" id="IPR043323">
    <property type="entry name" value="PIN4"/>
</dbReference>
<proteinExistence type="inferred from homology"/>
<evidence type="ECO:0000256" key="2">
    <source>
        <dbReference type="ARBA" id="ARBA00010242"/>
    </source>
</evidence>
<keyword evidence="10" id="KW-1185">Reference proteome</keyword>
<organism evidence="9 10">
    <name type="scientific">Phomopsis amygdali</name>
    <name type="common">Fusicoccum amygdali</name>
    <dbReference type="NCBI Taxonomy" id="1214568"/>
    <lineage>
        <taxon>Eukaryota</taxon>
        <taxon>Fungi</taxon>
        <taxon>Dikarya</taxon>
        <taxon>Ascomycota</taxon>
        <taxon>Pezizomycotina</taxon>
        <taxon>Sordariomycetes</taxon>
        <taxon>Sordariomycetidae</taxon>
        <taxon>Diaporthales</taxon>
        <taxon>Diaporthaceae</taxon>
        <taxon>Diaporthe</taxon>
    </lineage>
</organism>
<dbReference type="EMBL" id="JAUJFL010000004">
    <property type="protein sequence ID" value="KAK2605034.1"/>
    <property type="molecule type" value="Genomic_DNA"/>
</dbReference>
<keyword evidence="4 5" id="KW-0413">Isomerase</keyword>
<dbReference type="GO" id="GO:0006364">
    <property type="term" value="P:rRNA processing"/>
    <property type="evidence" value="ECO:0007669"/>
    <property type="project" value="InterPro"/>
</dbReference>
<evidence type="ECO:0000256" key="5">
    <source>
        <dbReference type="PROSITE-ProRule" id="PRU00278"/>
    </source>
</evidence>
<accession>A0AAD9W2F6</accession>
<sequence>MAKNKGSGAKKEDKADGKGNSKGKGKAGNKGEKDTEPGTKKDFNEIYVRHILCEKHSKKEKALEKLREGGAWDEVALEFAEHAGSKGGLLGWKTKKPASLKAEFEKVAFSLEPSSLKSPNIGEAKTDQGYHLIVVTDRR</sequence>
<feature type="region of interest" description="Disordered" evidence="7">
    <location>
        <begin position="1"/>
        <end position="40"/>
    </location>
</feature>
<evidence type="ECO:0000256" key="7">
    <source>
        <dbReference type="SAM" id="MobiDB-lite"/>
    </source>
</evidence>
<evidence type="ECO:0000259" key="8">
    <source>
        <dbReference type="PROSITE" id="PS50198"/>
    </source>
</evidence>
<comment type="catalytic activity">
    <reaction evidence="1 6">
        <text>[protein]-peptidylproline (omega=180) = [protein]-peptidylproline (omega=0)</text>
        <dbReference type="Rhea" id="RHEA:16237"/>
        <dbReference type="Rhea" id="RHEA-COMP:10747"/>
        <dbReference type="Rhea" id="RHEA-COMP:10748"/>
        <dbReference type="ChEBI" id="CHEBI:83833"/>
        <dbReference type="ChEBI" id="CHEBI:83834"/>
        <dbReference type="EC" id="5.2.1.8"/>
    </reaction>
</comment>
<dbReference type="Proteomes" id="UP001265746">
    <property type="component" value="Unassembled WGS sequence"/>
</dbReference>
<reference evidence="9" key="1">
    <citation type="submission" date="2023-06" db="EMBL/GenBank/DDBJ databases">
        <authorList>
            <person name="Noh H."/>
        </authorList>
    </citation>
    <scope>NUCLEOTIDE SEQUENCE</scope>
    <source>
        <strain evidence="9">DUCC20226</strain>
    </source>
</reference>
<dbReference type="PROSITE" id="PS50198">
    <property type="entry name" value="PPIC_PPIASE_2"/>
    <property type="match status" value="1"/>
</dbReference>
<dbReference type="InterPro" id="IPR000297">
    <property type="entry name" value="PPIase_PpiC"/>
</dbReference>
<protein>
    <recommendedName>
        <fullName evidence="6">Peptidyl-prolyl cis-trans isomerase</fullName>
        <ecNumber evidence="6">5.2.1.8</ecNumber>
    </recommendedName>
</protein>
<feature type="domain" description="PpiC" evidence="8">
    <location>
        <begin position="43"/>
        <end position="137"/>
    </location>
</feature>
<dbReference type="AlphaFoldDB" id="A0AAD9W2F6"/>
<feature type="compositionally biased region" description="Basic and acidic residues" evidence="7">
    <location>
        <begin position="29"/>
        <end position="40"/>
    </location>
</feature>
<dbReference type="SUPFAM" id="SSF54534">
    <property type="entry name" value="FKBP-like"/>
    <property type="match status" value="1"/>
</dbReference>
<evidence type="ECO:0000256" key="3">
    <source>
        <dbReference type="ARBA" id="ARBA00023110"/>
    </source>
</evidence>
<evidence type="ECO:0000256" key="4">
    <source>
        <dbReference type="ARBA" id="ARBA00023235"/>
    </source>
</evidence>
<dbReference type="GO" id="GO:0003677">
    <property type="term" value="F:DNA binding"/>
    <property type="evidence" value="ECO:0007669"/>
    <property type="project" value="InterPro"/>
</dbReference>
<gene>
    <name evidence="9" type="ORF">N8I77_007913</name>
</gene>
<evidence type="ECO:0000313" key="10">
    <source>
        <dbReference type="Proteomes" id="UP001265746"/>
    </source>
</evidence>
<dbReference type="Pfam" id="PF00639">
    <property type="entry name" value="Rotamase"/>
    <property type="match status" value="1"/>
</dbReference>